<keyword evidence="1" id="KW-0812">Transmembrane</keyword>
<dbReference type="OMA" id="DDHRTEQ"/>
<feature type="transmembrane region" description="Helical" evidence="1">
    <location>
        <begin position="21"/>
        <end position="42"/>
    </location>
</feature>
<evidence type="ECO:0008006" key="4">
    <source>
        <dbReference type="Google" id="ProtNLM"/>
    </source>
</evidence>
<keyword evidence="1" id="KW-1133">Transmembrane helix</keyword>
<name>A0A3Q3WWY2_MOLML</name>
<sequence>VIKKKNPTLICIKSSRKFDGNTQLVLLFSQSIIVLPLPYMTWCQEWDFKHTMSSPGFPRSNGQVERALKNLLKKARERMNQLSPSQLLLGRWLKTELPTTAKQLKPQLHRSDHGQMKKTAETEALFRSGSQSSEWTIQWRPAVVKQSHVQPRSLVSQTPDGSAFRRNRRHLMKTRGRSSQDGAEQGEFIASTIEPADTTLVMPEPTPSPAEGTVAREVIIGTPVKTTRYGRRMIPPEWYSA</sequence>
<accession>A0A3Q3WWY2</accession>
<proteinExistence type="predicted"/>
<keyword evidence="3" id="KW-1185">Reference proteome</keyword>
<dbReference type="PANTHER" id="PTHR37984">
    <property type="entry name" value="PROTEIN CBG26694"/>
    <property type="match status" value="1"/>
</dbReference>
<reference evidence="2" key="2">
    <citation type="submission" date="2025-09" db="UniProtKB">
        <authorList>
            <consortium name="Ensembl"/>
        </authorList>
    </citation>
    <scope>IDENTIFICATION</scope>
</reference>
<dbReference type="InterPro" id="IPR012337">
    <property type="entry name" value="RNaseH-like_sf"/>
</dbReference>
<dbReference type="STRING" id="94237.ENSMMOP00000013929"/>
<dbReference type="Gene3D" id="3.30.420.10">
    <property type="entry name" value="Ribonuclease H-like superfamily/Ribonuclease H"/>
    <property type="match status" value="1"/>
</dbReference>
<organism evidence="2 3">
    <name type="scientific">Mola mola</name>
    <name type="common">Ocean sunfish</name>
    <name type="synonym">Tetraodon mola</name>
    <dbReference type="NCBI Taxonomy" id="94237"/>
    <lineage>
        <taxon>Eukaryota</taxon>
        <taxon>Metazoa</taxon>
        <taxon>Chordata</taxon>
        <taxon>Craniata</taxon>
        <taxon>Vertebrata</taxon>
        <taxon>Euteleostomi</taxon>
        <taxon>Actinopterygii</taxon>
        <taxon>Neopterygii</taxon>
        <taxon>Teleostei</taxon>
        <taxon>Neoteleostei</taxon>
        <taxon>Acanthomorphata</taxon>
        <taxon>Eupercaria</taxon>
        <taxon>Tetraodontiformes</taxon>
        <taxon>Molidae</taxon>
        <taxon>Mola</taxon>
    </lineage>
</organism>
<dbReference type="Proteomes" id="UP000261620">
    <property type="component" value="Unplaced"/>
</dbReference>
<dbReference type="AlphaFoldDB" id="A0A3Q3WWY2"/>
<evidence type="ECO:0000313" key="2">
    <source>
        <dbReference type="Ensembl" id="ENSMMOP00000013929.1"/>
    </source>
</evidence>
<dbReference type="GO" id="GO:0003676">
    <property type="term" value="F:nucleic acid binding"/>
    <property type="evidence" value="ECO:0007669"/>
    <property type="project" value="InterPro"/>
</dbReference>
<keyword evidence="1" id="KW-0472">Membrane</keyword>
<dbReference type="InterPro" id="IPR036397">
    <property type="entry name" value="RNaseH_sf"/>
</dbReference>
<reference evidence="2" key="1">
    <citation type="submission" date="2025-08" db="UniProtKB">
        <authorList>
            <consortium name="Ensembl"/>
        </authorList>
    </citation>
    <scope>IDENTIFICATION</scope>
</reference>
<protein>
    <recommendedName>
        <fullName evidence="4">Integrase catalytic domain-containing protein</fullName>
    </recommendedName>
</protein>
<evidence type="ECO:0000313" key="3">
    <source>
        <dbReference type="Proteomes" id="UP000261620"/>
    </source>
</evidence>
<dbReference type="PANTHER" id="PTHR37984:SF7">
    <property type="entry name" value="INTEGRASE CATALYTIC DOMAIN-CONTAINING PROTEIN"/>
    <property type="match status" value="1"/>
</dbReference>
<dbReference type="SUPFAM" id="SSF53098">
    <property type="entry name" value="Ribonuclease H-like"/>
    <property type="match status" value="1"/>
</dbReference>
<dbReference type="Ensembl" id="ENSMMOT00000014155.1">
    <property type="protein sequence ID" value="ENSMMOP00000013929.1"/>
    <property type="gene ID" value="ENSMMOG00000010670.1"/>
</dbReference>
<dbReference type="InterPro" id="IPR050951">
    <property type="entry name" value="Retrovirus_Pol_polyprotein"/>
</dbReference>
<evidence type="ECO:0000256" key="1">
    <source>
        <dbReference type="SAM" id="Phobius"/>
    </source>
</evidence>